<dbReference type="InterPro" id="IPR050406">
    <property type="entry name" value="FGGY_Carb_Kinase"/>
</dbReference>
<evidence type="ECO:0000256" key="3">
    <source>
        <dbReference type="ARBA" id="ARBA00022777"/>
    </source>
</evidence>
<feature type="domain" description="Carbohydrate kinase FGGY C-terminal" evidence="6">
    <location>
        <begin position="256"/>
        <end position="437"/>
    </location>
</feature>
<comment type="similarity">
    <text evidence="1 4">Belongs to the FGGY kinase family.</text>
</comment>
<keyword evidence="2 4" id="KW-0808">Transferase</keyword>
<evidence type="ECO:0000256" key="4">
    <source>
        <dbReference type="RuleBase" id="RU003733"/>
    </source>
</evidence>
<dbReference type="InterPro" id="IPR018485">
    <property type="entry name" value="FGGY_C"/>
</dbReference>
<gene>
    <name evidence="7" type="ORF">KKP3000_002837</name>
</gene>
<evidence type="ECO:0000259" key="5">
    <source>
        <dbReference type="Pfam" id="PF00370"/>
    </source>
</evidence>
<dbReference type="InterPro" id="IPR018484">
    <property type="entry name" value="FGGY_N"/>
</dbReference>
<reference evidence="7 8" key="1">
    <citation type="journal article" date="2024" name="Int. J. Mol. Sci.">
        <title>Exploration of Alicyclobacillus spp. Genome in Search of Antibiotic Resistance.</title>
        <authorList>
            <person name="Bucka-Kolendo J."/>
            <person name="Kiousi D.E."/>
            <person name="Dekowska A."/>
            <person name="Mikolajczuk-Szczyrba A."/>
            <person name="Karadedos D.M."/>
            <person name="Michael P."/>
            <person name="Galanis A."/>
            <person name="Sokolowska B."/>
        </authorList>
    </citation>
    <scope>NUCLEOTIDE SEQUENCE [LARGE SCALE GENOMIC DNA]</scope>
    <source>
        <strain evidence="7 8">KKP 3000</strain>
    </source>
</reference>
<dbReference type="InterPro" id="IPR000577">
    <property type="entry name" value="Carb_kinase_FGGY"/>
</dbReference>
<comment type="caution">
    <text evidence="7">The sequence shown here is derived from an EMBL/GenBank/DDBJ whole genome shotgun (WGS) entry which is preliminary data.</text>
</comment>
<dbReference type="Pfam" id="PF02782">
    <property type="entry name" value="FGGY_C"/>
    <property type="match status" value="1"/>
</dbReference>
<sequence>MSHVISIDIGTSGIKVGALNRSGELVFILRKPYELIYPQRGWVEIDANDVWEKTKDLLHQVHEKIVSINGNVDAIGLSTFCNASVFMDEYGDSLCRGIMYLDHRSEYESNWIKANIPLEKQNDITRNRIEPGMFSVTTLLWTKWNRPDIWKNVFKWGHLSTYILHRLTKKFVLDWTQASFSGVFDVINYEWSEELLATIGIDYDILPKIIEPSQGVGVVCDESLPEFLGVHVVAGGADTACSALAVGIKPDDVFESVGTSDVLTVCTTETDRFDNRFLNRCHIFKNQWLSHGAMSTPGASIKWFLNNFLDTSEFDNVERMILTSQIGANGLFFLPYMFGERTPVWDKNAAGAFVGLSLTTTKADMLRAILEGCSYGLSEIYEIIRQKYRITPETVPVVGGGARNSVWAQMKASVLNVSIAVQEVQETALLGAGLLAGSYAGYFDISENINRTSGKTLVTFYPRLQDVEFYAKQIDVYTKIYPALRDIFTLQKATSFEEVMYHA</sequence>
<dbReference type="SUPFAM" id="SSF53067">
    <property type="entry name" value="Actin-like ATPase domain"/>
    <property type="match status" value="2"/>
</dbReference>
<dbReference type="InterPro" id="IPR043129">
    <property type="entry name" value="ATPase_NBD"/>
</dbReference>
<dbReference type="Gene3D" id="3.30.420.40">
    <property type="match status" value="2"/>
</dbReference>
<dbReference type="InterPro" id="IPR018483">
    <property type="entry name" value="Carb_kinase_FGGY_CS"/>
</dbReference>
<evidence type="ECO:0000256" key="1">
    <source>
        <dbReference type="ARBA" id="ARBA00009156"/>
    </source>
</evidence>
<keyword evidence="3 4" id="KW-0418">Kinase</keyword>
<protein>
    <submittedName>
        <fullName evidence="7">FGGY family carbohydrate kinase</fullName>
    </submittedName>
</protein>
<evidence type="ECO:0000259" key="6">
    <source>
        <dbReference type="Pfam" id="PF02782"/>
    </source>
</evidence>
<dbReference type="RefSeq" id="WP_275475379.1">
    <property type="nucleotide sequence ID" value="NZ_CP162940.1"/>
</dbReference>
<keyword evidence="8" id="KW-1185">Reference proteome</keyword>
<dbReference type="PIRSF" id="PIRSF000538">
    <property type="entry name" value="GlpK"/>
    <property type="match status" value="1"/>
</dbReference>
<dbReference type="Proteomes" id="UP001579974">
    <property type="component" value="Unassembled WGS sequence"/>
</dbReference>
<name>A0ABV5ABB9_9BACL</name>
<dbReference type="GO" id="GO:0016301">
    <property type="term" value="F:kinase activity"/>
    <property type="evidence" value="ECO:0007669"/>
    <property type="project" value="UniProtKB-KW"/>
</dbReference>
<feature type="domain" description="Carbohydrate kinase FGGY N-terminal" evidence="5">
    <location>
        <begin position="4"/>
        <end position="244"/>
    </location>
</feature>
<evidence type="ECO:0000313" key="8">
    <source>
        <dbReference type="Proteomes" id="UP001579974"/>
    </source>
</evidence>
<dbReference type="PROSITE" id="PS00445">
    <property type="entry name" value="FGGY_KINASES_2"/>
    <property type="match status" value="1"/>
</dbReference>
<accession>A0ABV5ABB9</accession>
<organism evidence="7 8">
    <name type="scientific">Alicyclobacillus fastidiosus</name>
    <dbReference type="NCBI Taxonomy" id="392011"/>
    <lineage>
        <taxon>Bacteria</taxon>
        <taxon>Bacillati</taxon>
        <taxon>Bacillota</taxon>
        <taxon>Bacilli</taxon>
        <taxon>Bacillales</taxon>
        <taxon>Alicyclobacillaceae</taxon>
        <taxon>Alicyclobacillus</taxon>
    </lineage>
</organism>
<evidence type="ECO:0000256" key="2">
    <source>
        <dbReference type="ARBA" id="ARBA00022679"/>
    </source>
</evidence>
<dbReference type="PANTHER" id="PTHR43095">
    <property type="entry name" value="SUGAR KINASE"/>
    <property type="match status" value="1"/>
</dbReference>
<dbReference type="EMBL" id="JBDXSU010000003">
    <property type="protein sequence ID" value="MFB5189564.1"/>
    <property type="molecule type" value="Genomic_DNA"/>
</dbReference>
<proteinExistence type="inferred from homology"/>
<dbReference type="CDD" id="cd00366">
    <property type="entry name" value="ASKHA_NBD_FGGY"/>
    <property type="match status" value="1"/>
</dbReference>
<evidence type="ECO:0000313" key="7">
    <source>
        <dbReference type="EMBL" id="MFB5189564.1"/>
    </source>
</evidence>
<dbReference type="Pfam" id="PF00370">
    <property type="entry name" value="FGGY_N"/>
    <property type="match status" value="1"/>
</dbReference>